<evidence type="ECO:0000313" key="2">
    <source>
        <dbReference type="Proteomes" id="UP000603453"/>
    </source>
</evidence>
<evidence type="ECO:0000313" key="1">
    <source>
        <dbReference type="EMBL" id="KAG2200845.1"/>
    </source>
</evidence>
<sequence length="174" mass="20373">MFALLTGNGKRAPDYLKEYYTLFCESTTLDYEEVHKKIYVMEEKSSKFTSKEYVYRRLKELPFTAAMNRRKFSSLLEETLQSSNSSKAFVQGRKLSQLSPQQVSIVQKIINTVKSRIQDGTFTPAKYTDKRGYRFFFDCTHIFISYQIRTDRCSSFLEVGEAIRNTKLPETDEK</sequence>
<reference evidence="1" key="1">
    <citation type="submission" date="2020-12" db="EMBL/GenBank/DDBJ databases">
        <title>Metabolic potential, ecology and presence of endohyphal bacteria is reflected in genomic diversity of Mucoromycotina.</title>
        <authorList>
            <person name="Muszewska A."/>
            <person name="Okrasinska A."/>
            <person name="Steczkiewicz K."/>
            <person name="Drgas O."/>
            <person name="Orlowska M."/>
            <person name="Perlinska-Lenart U."/>
            <person name="Aleksandrzak-Piekarczyk T."/>
            <person name="Szatraj K."/>
            <person name="Zielenkiewicz U."/>
            <person name="Pilsyk S."/>
            <person name="Malc E."/>
            <person name="Mieczkowski P."/>
            <person name="Kruszewska J.S."/>
            <person name="Biernat P."/>
            <person name="Pawlowska J."/>
        </authorList>
    </citation>
    <scope>NUCLEOTIDE SEQUENCE</scope>
    <source>
        <strain evidence="1">WA0000017839</strain>
    </source>
</reference>
<organism evidence="1 2">
    <name type="scientific">Mucor saturninus</name>
    <dbReference type="NCBI Taxonomy" id="64648"/>
    <lineage>
        <taxon>Eukaryota</taxon>
        <taxon>Fungi</taxon>
        <taxon>Fungi incertae sedis</taxon>
        <taxon>Mucoromycota</taxon>
        <taxon>Mucoromycotina</taxon>
        <taxon>Mucoromycetes</taxon>
        <taxon>Mucorales</taxon>
        <taxon>Mucorineae</taxon>
        <taxon>Mucoraceae</taxon>
        <taxon>Mucor</taxon>
    </lineage>
</organism>
<keyword evidence="2" id="KW-1185">Reference proteome</keyword>
<dbReference type="EMBL" id="JAEPRD010000078">
    <property type="protein sequence ID" value="KAG2200845.1"/>
    <property type="molecule type" value="Genomic_DNA"/>
</dbReference>
<comment type="caution">
    <text evidence="1">The sequence shown here is derived from an EMBL/GenBank/DDBJ whole genome shotgun (WGS) entry which is preliminary data.</text>
</comment>
<name>A0A8H7QYZ9_9FUNG</name>
<protein>
    <submittedName>
        <fullName evidence="1">Uncharacterized protein</fullName>
    </submittedName>
</protein>
<proteinExistence type="predicted"/>
<accession>A0A8H7QYZ9</accession>
<dbReference type="OrthoDB" id="2290289at2759"/>
<dbReference type="AlphaFoldDB" id="A0A8H7QYZ9"/>
<dbReference type="Proteomes" id="UP000603453">
    <property type="component" value="Unassembled WGS sequence"/>
</dbReference>
<gene>
    <name evidence="1" type="ORF">INT47_001376</name>
</gene>